<evidence type="ECO:0000313" key="3">
    <source>
        <dbReference type="Proteomes" id="UP000027446"/>
    </source>
</evidence>
<dbReference type="Proteomes" id="UP000027446">
    <property type="component" value="Unassembled WGS sequence"/>
</dbReference>
<accession>A0A069E4I5</accession>
<dbReference type="AlphaFoldDB" id="A0A069E4I5"/>
<organism evidence="2 3">
    <name type="scientific">Hyphomonas adhaerens MHS-3</name>
    <dbReference type="NCBI Taxonomy" id="1280949"/>
    <lineage>
        <taxon>Bacteria</taxon>
        <taxon>Pseudomonadati</taxon>
        <taxon>Pseudomonadota</taxon>
        <taxon>Alphaproteobacteria</taxon>
        <taxon>Hyphomonadales</taxon>
        <taxon>Hyphomonadaceae</taxon>
        <taxon>Hyphomonas</taxon>
    </lineage>
</organism>
<sequence length="68" mass="7962">MKKKRLLLLKPLLRRPKKHRLRKLRQKKPQQKKLLPNKLPAIWQAMEGPASGKGAGLFRMRPENPFGI</sequence>
<proteinExistence type="predicted"/>
<dbReference type="STRING" id="1280949.HAD_04130"/>
<feature type="region of interest" description="Disordered" evidence="1">
    <location>
        <begin position="49"/>
        <end position="68"/>
    </location>
</feature>
<evidence type="ECO:0000313" key="2">
    <source>
        <dbReference type="EMBL" id="KCZ84839.1"/>
    </source>
</evidence>
<reference evidence="2 3" key="1">
    <citation type="journal article" date="2014" name="Antonie Van Leeuwenhoek">
        <title>Hyphomonas beringensis sp. nov. and Hyphomonas chukchiensis sp. nov., isolated from surface seawater of the Bering Sea and Chukchi Sea.</title>
        <authorList>
            <person name="Li C."/>
            <person name="Lai Q."/>
            <person name="Li G."/>
            <person name="Dong C."/>
            <person name="Wang J."/>
            <person name="Liao Y."/>
            <person name="Shao Z."/>
        </authorList>
    </citation>
    <scope>NUCLEOTIDE SEQUENCE [LARGE SCALE GENOMIC DNA]</scope>
    <source>
        <strain evidence="2 3">MHS-3</strain>
    </source>
</reference>
<name>A0A069E4I5_9PROT</name>
<gene>
    <name evidence="2" type="ORF">HAD_04130</name>
</gene>
<comment type="caution">
    <text evidence="2">The sequence shown here is derived from an EMBL/GenBank/DDBJ whole genome shotgun (WGS) entry which is preliminary data.</text>
</comment>
<dbReference type="EMBL" id="ARYH01000001">
    <property type="protein sequence ID" value="KCZ84839.1"/>
    <property type="molecule type" value="Genomic_DNA"/>
</dbReference>
<keyword evidence="3" id="KW-1185">Reference proteome</keyword>
<evidence type="ECO:0000256" key="1">
    <source>
        <dbReference type="SAM" id="MobiDB-lite"/>
    </source>
</evidence>
<protein>
    <submittedName>
        <fullName evidence="2">Uncharacterized protein</fullName>
    </submittedName>
</protein>